<dbReference type="PRINTS" id="PR01095">
    <property type="entry name" value="TASKCHANNEL"/>
</dbReference>
<dbReference type="Proteomes" id="UP000298663">
    <property type="component" value="Unassembled WGS sequence"/>
</dbReference>
<keyword evidence="10 14" id="KW-0472">Membrane</keyword>
<feature type="compositionally biased region" description="Polar residues" evidence="13">
    <location>
        <begin position="536"/>
        <end position="555"/>
    </location>
</feature>
<keyword evidence="4" id="KW-0633">Potassium transport</keyword>
<evidence type="ECO:0000256" key="14">
    <source>
        <dbReference type="SAM" id="Phobius"/>
    </source>
</evidence>
<feature type="region of interest" description="Disordered" evidence="13">
    <location>
        <begin position="478"/>
        <end position="498"/>
    </location>
</feature>
<dbReference type="InterPro" id="IPR013099">
    <property type="entry name" value="K_chnl_dom"/>
</dbReference>
<dbReference type="SUPFAM" id="SSF81324">
    <property type="entry name" value="Voltage-gated potassium channels"/>
    <property type="match status" value="2"/>
</dbReference>
<dbReference type="GO" id="GO:0015271">
    <property type="term" value="F:outward rectifier potassium channel activity"/>
    <property type="evidence" value="ECO:0007669"/>
    <property type="project" value="TreeGrafter"/>
</dbReference>
<dbReference type="Pfam" id="PF07885">
    <property type="entry name" value="Ion_trans_2"/>
    <property type="match status" value="2"/>
</dbReference>
<name>A0A4U5MV62_STECR</name>
<feature type="compositionally biased region" description="Basic and acidic residues" evidence="13">
    <location>
        <begin position="488"/>
        <end position="498"/>
    </location>
</feature>
<evidence type="ECO:0000256" key="8">
    <source>
        <dbReference type="ARBA" id="ARBA00022989"/>
    </source>
</evidence>
<evidence type="ECO:0000256" key="5">
    <source>
        <dbReference type="ARBA" id="ARBA00022692"/>
    </source>
</evidence>
<dbReference type="InterPro" id="IPR003280">
    <property type="entry name" value="2pore_dom_K_chnl"/>
</dbReference>
<feature type="transmembrane region" description="Helical" evidence="14">
    <location>
        <begin position="244"/>
        <end position="263"/>
    </location>
</feature>
<keyword evidence="3 12" id="KW-0813">Transport</keyword>
<evidence type="ECO:0000256" key="13">
    <source>
        <dbReference type="SAM" id="MobiDB-lite"/>
    </source>
</evidence>
<comment type="similarity">
    <text evidence="2 12">Belongs to the two pore domain potassium channel (TC 1.A.1.8) family.</text>
</comment>
<evidence type="ECO:0000256" key="3">
    <source>
        <dbReference type="ARBA" id="ARBA00022448"/>
    </source>
</evidence>
<accession>A0A4U5MV62</accession>
<evidence type="ECO:0000256" key="11">
    <source>
        <dbReference type="ARBA" id="ARBA00023303"/>
    </source>
</evidence>
<comment type="subcellular location">
    <subcellularLocation>
        <location evidence="1">Membrane</location>
        <topology evidence="1">Multi-pass membrane protein</topology>
    </subcellularLocation>
</comment>
<feature type="domain" description="Potassium channel" evidence="15">
    <location>
        <begin position="198"/>
        <end position="271"/>
    </location>
</feature>
<evidence type="ECO:0000256" key="9">
    <source>
        <dbReference type="ARBA" id="ARBA00023065"/>
    </source>
</evidence>
<keyword evidence="9 12" id="KW-0406">Ion transport</keyword>
<dbReference type="EMBL" id="AZBU02000006">
    <property type="protein sequence ID" value="TKR73701.1"/>
    <property type="molecule type" value="Genomic_DNA"/>
</dbReference>
<dbReference type="PANTHER" id="PTHR11003:SF93">
    <property type="entry name" value="POTASSIUM CHANNEL DOMAIN-CONTAINING PROTEIN"/>
    <property type="match status" value="1"/>
</dbReference>
<keyword evidence="11 12" id="KW-0407">Ion channel</keyword>
<feature type="transmembrane region" description="Helical" evidence="14">
    <location>
        <begin position="21"/>
        <end position="38"/>
    </location>
</feature>
<feature type="region of interest" description="Disordered" evidence="13">
    <location>
        <begin position="533"/>
        <end position="555"/>
    </location>
</feature>
<keyword evidence="17" id="KW-1185">Reference proteome</keyword>
<protein>
    <recommendedName>
        <fullName evidence="15">Potassium channel domain-containing protein</fullName>
    </recommendedName>
</protein>
<dbReference type="GO" id="GO:0005886">
    <property type="term" value="C:plasma membrane"/>
    <property type="evidence" value="ECO:0007669"/>
    <property type="project" value="TreeGrafter"/>
</dbReference>
<keyword evidence="7" id="KW-0630">Potassium</keyword>
<evidence type="ECO:0000313" key="17">
    <source>
        <dbReference type="Proteomes" id="UP000298663"/>
    </source>
</evidence>
<evidence type="ECO:0000256" key="4">
    <source>
        <dbReference type="ARBA" id="ARBA00022538"/>
    </source>
</evidence>
<keyword evidence="8 14" id="KW-1133">Transmembrane helix</keyword>
<reference evidence="16 17" key="2">
    <citation type="journal article" date="2019" name="G3 (Bethesda)">
        <title>Hybrid Assembly of the Genome of the Entomopathogenic Nematode Steinernema carpocapsae Identifies the X-Chromosome.</title>
        <authorList>
            <person name="Serra L."/>
            <person name="Macchietto M."/>
            <person name="Macias-Munoz A."/>
            <person name="McGill C.J."/>
            <person name="Rodriguez I.M."/>
            <person name="Rodriguez B."/>
            <person name="Murad R."/>
            <person name="Mortazavi A."/>
        </authorList>
    </citation>
    <scope>NUCLEOTIDE SEQUENCE [LARGE SCALE GENOMIC DNA]</scope>
    <source>
        <strain evidence="16 17">ALL</strain>
    </source>
</reference>
<evidence type="ECO:0000256" key="10">
    <source>
        <dbReference type="ARBA" id="ARBA00023136"/>
    </source>
</evidence>
<feature type="transmembrane region" description="Helical" evidence="14">
    <location>
        <begin position="125"/>
        <end position="149"/>
    </location>
</feature>
<evidence type="ECO:0000256" key="2">
    <source>
        <dbReference type="ARBA" id="ARBA00006666"/>
    </source>
</evidence>
<feature type="domain" description="Potassium channel" evidence="15">
    <location>
        <begin position="91"/>
        <end position="150"/>
    </location>
</feature>
<feature type="region of interest" description="Disordered" evidence="13">
    <location>
        <begin position="319"/>
        <end position="376"/>
    </location>
</feature>
<gene>
    <name evidence="16" type="ORF">L596_020981</name>
</gene>
<dbReference type="GO" id="GO:0030322">
    <property type="term" value="P:stabilization of membrane potential"/>
    <property type="evidence" value="ECO:0007669"/>
    <property type="project" value="TreeGrafter"/>
</dbReference>
<keyword evidence="5 12" id="KW-0812">Transmembrane</keyword>
<evidence type="ECO:0000259" key="15">
    <source>
        <dbReference type="Pfam" id="PF07885"/>
    </source>
</evidence>
<keyword evidence="6" id="KW-0631">Potassium channel</keyword>
<evidence type="ECO:0000256" key="7">
    <source>
        <dbReference type="ARBA" id="ARBA00022958"/>
    </source>
</evidence>
<sequence>MISTYQHNRGLQKAKPFTLHCSLLLIVFVYAFLGGLVFNRLEAKALEKQKNEEYQAKLECVRVALEDARLHKGQNNTVLRIANCWTPEKDERSEWGYMTATLYGFGICTTLGYNRIAPVTTKGRLFCMLYGIIGIPMTMIIIANVGQYLREFAGNWRKKIEIYRVRRRESKMIDGDLKDVQDASIEYVSLALLLVFSAYIALGAWLLPLLNGQLEIDFINGLYYNFLCLTAMDFGQLAPQKVMFLPITFIYVCFGLAITTIAIEVGSEYMKKLHYLGQRVKSVATTKIWFGSKNLRVRDLLHAVGRKCGVDPDVIDGIDLENVEGREPPEDTNDVYPPQEPGPKAPDSPSSFFSEDPPDEPPPSPPKPTVTRSSTIDSRMFNIKTAVLRTVSNQTTSALGTFEPSMDKYNVVAIDVTSSSIDEQVINFEEPIVVGLPSEVVVTPETSLQAESSVPVVLLDKPKPEIRLFMEPEEPIKAVSPTPSVENTEPKNFEEKKQRYAKDAGKLLETYQEEWDRLARLSDEKYRRKSVLFPYSTGNHHSGGDASSTGSARSK</sequence>
<evidence type="ECO:0000313" key="16">
    <source>
        <dbReference type="EMBL" id="TKR73701.1"/>
    </source>
</evidence>
<dbReference type="PRINTS" id="PR01333">
    <property type="entry name" value="2POREKCHANEL"/>
</dbReference>
<evidence type="ECO:0000256" key="1">
    <source>
        <dbReference type="ARBA" id="ARBA00004141"/>
    </source>
</evidence>
<feature type="transmembrane region" description="Helical" evidence="14">
    <location>
        <begin position="187"/>
        <end position="210"/>
    </location>
</feature>
<feature type="transmembrane region" description="Helical" evidence="14">
    <location>
        <begin position="95"/>
        <end position="113"/>
    </location>
</feature>
<dbReference type="AlphaFoldDB" id="A0A4U5MV62"/>
<comment type="caution">
    <text evidence="16">The sequence shown here is derived from an EMBL/GenBank/DDBJ whole genome shotgun (WGS) entry which is preliminary data.</text>
</comment>
<evidence type="ECO:0000256" key="6">
    <source>
        <dbReference type="ARBA" id="ARBA00022826"/>
    </source>
</evidence>
<reference evidence="16 17" key="1">
    <citation type="journal article" date="2015" name="Genome Biol.">
        <title>Comparative genomics of Steinernema reveals deeply conserved gene regulatory networks.</title>
        <authorList>
            <person name="Dillman A.R."/>
            <person name="Macchietto M."/>
            <person name="Porter C.F."/>
            <person name="Rogers A."/>
            <person name="Williams B."/>
            <person name="Antoshechkin I."/>
            <person name="Lee M.M."/>
            <person name="Goodwin Z."/>
            <person name="Lu X."/>
            <person name="Lewis E.E."/>
            <person name="Goodrich-Blair H."/>
            <person name="Stock S.P."/>
            <person name="Adams B.J."/>
            <person name="Sternberg P.W."/>
            <person name="Mortazavi A."/>
        </authorList>
    </citation>
    <scope>NUCLEOTIDE SEQUENCE [LARGE SCALE GENOMIC DNA]</scope>
    <source>
        <strain evidence="16 17">ALL</strain>
    </source>
</reference>
<dbReference type="PANTHER" id="PTHR11003">
    <property type="entry name" value="POTASSIUM CHANNEL, SUBFAMILY K"/>
    <property type="match status" value="1"/>
</dbReference>
<dbReference type="GO" id="GO:0022841">
    <property type="term" value="F:potassium ion leak channel activity"/>
    <property type="evidence" value="ECO:0007669"/>
    <property type="project" value="TreeGrafter"/>
</dbReference>
<dbReference type="OrthoDB" id="297496at2759"/>
<proteinExistence type="inferred from homology"/>
<organism evidence="16 17">
    <name type="scientific">Steinernema carpocapsae</name>
    <name type="common">Entomopathogenic nematode</name>
    <dbReference type="NCBI Taxonomy" id="34508"/>
    <lineage>
        <taxon>Eukaryota</taxon>
        <taxon>Metazoa</taxon>
        <taxon>Ecdysozoa</taxon>
        <taxon>Nematoda</taxon>
        <taxon>Chromadorea</taxon>
        <taxon>Rhabditida</taxon>
        <taxon>Tylenchina</taxon>
        <taxon>Panagrolaimomorpha</taxon>
        <taxon>Strongyloidoidea</taxon>
        <taxon>Steinernematidae</taxon>
        <taxon>Steinernema</taxon>
    </lineage>
</organism>
<dbReference type="InterPro" id="IPR003092">
    <property type="entry name" value="2pore_dom_K_chnl_TASK"/>
</dbReference>
<dbReference type="Gene3D" id="1.10.287.70">
    <property type="match status" value="1"/>
</dbReference>
<evidence type="ECO:0000256" key="12">
    <source>
        <dbReference type="RuleBase" id="RU003857"/>
    </source>
</evidence>